<dbReference type="AlphaFoldDB" id="S9VQH1"/>
<evidence type="ECO:0000313" key="3">
    <source>
        <dbReference type="Proteomes" id="UP000515908"/>
    </source>
</evidence>
<evidence type="ECO:0000313" key="2">
    <source>
        <dbReference type="EMBL" id="CAD2221170.1"/>
    </source>
</evidence>
<proteinExistence type="predicted"/>
<keyword evidence="1" id="KW-0175">Coiled coil</keyword>
<evidence type="ECO:0000256" key="1">
    <source>
        <dbReference type="SAM" id="Coils"/>
    </source>
</evidence>
<organism evidence="2 3">
    <name type="scientific">Angomonas deanei</name>
    <dbReference type="NCBI Taxonomy" id="59799"/>
    <lineage>
        <taxon>Eukaryota</taxon>
        <taxon>Discoba</taxon>
        <taxon>Euglenozoa</taxon>
        <taxon>Kinetoplastea</taxon>
        <taxon>Metakinetoplastina</taxon>
        <taxon>Trypanosomatida</taxon>
        <taxon>Trypanosomatidae</taxon>
        <taxon>Strigomonadinae</taxon>
        <taxon>Angomonas</taxon>
    </lineage>
</organism>
<feature type="coiled-coil region" evidence="1">
    <location>
        <begin position="109"/>
        <end position="175"/>
    </location>
</feature>
<dbReference type="OrthoDB" id="10267305at2759"/>
<dbReference type="EMBL" id="LR877164">
    <property type="protein sequence ID" value="CAD2221170.1"/>
    <property type="molecule type" value="Genomic_DNA"/>
</dbReference>
<dbReference type="VEuPathDB" id="TriTrypDB:ADEAN_000870100"/>
<accession>S9VQH1</accession>
<name>S9VQH1_9TRYP</name>
<evidence type="ECO:0008006" key="4">
    <source>
        <dbReference type="Google" id="ProtNLM"/>
    </source>
</evidence>
<sequence>MHNGIEAAQVKGTGLSGYVQRSKATVQTSNLSKFRSIDDDEGSPAETINPLLQKRTEEENLAMARRLEVHKAIRSVRLKVLLYGRERLEKNIDPDTVERECEEYYTSLMKVTKEELTKEQRSIESKTAERFAEAFGVKTKEYSPFDLAKKEDERRRHEEELIRQREQQLAEKTKRLKEE</sequence>
<protein>
    <recommendedName>
        <fullName evidence="4">CWF21 domain-containing protein</fullName>
    </recommendedName>
</protein>
<gene>
    <name evidence="2" type="ORF">ADEAN_000870100</name>
</gene>
<dbReference type="Proteomes" id="UP000515908">
    <property type="component" value="Chromosome 20"/>
</dbReference>
<keyword evidence="3" id="KW-1185">Reference proteome</keyword>
<reference evidence="2 3" key="1">
    <citation type="submission" date="2020-08" db="EMBL/GenBank/DDBJ databases">
        <authorList>
            <person name="Newling K."/>
            <person name="Davey J."/>
            <person name="Forrester S."/>
        </authorList>
    </citation>
    <scope>NUCLEOTIDE SEQUENCE [LARGE SCALE GENOMIC DNA]</scope>
    <source>
        <strain evidence="3">Crithidia deanei Carvalho (ATCC PRA-265)</strain>
    </source>
</reference>